<dbReference type="PANTHER" id="PTHR33353">
    <property type="entry name" value="PUTATIVE (AFU_ORTHOLOGUE AFUA_1G12560)-RELATED"/>
    <property type="match status" value="1"/>
</dbReference>
<comment type="cofactor">
    <cofactor evidence="1">
        <name>Cu(2+)</name>
        <dbReference type="ChEBI" id="CHEBI:29036"/>
    </cofactor>
</comment>
<evidence type="ECO:0000313" key="9">
    <source>
        <dbReference type="Proteomes" id="UP000033647"/>
    </source>
</evidence>
<feature type="signal peptide" evidence="6">
    <location>
        <begin position="1"/>
        <end position="21"/>
    </location>
</feature>
<reference evidence="8 9" key="1">
    <citation type="submission" date="2015-03" db="EMBL/GenBank/DDBJ databases">
        <title>RNA-seq based gene annotation and comparative genomics of four Zymoseptoria species reveal species-specific pathogenicity related genes and transposable element activity.</title>
        <authorList>
            <person name="Grandaubert J."/>
            <person name="Bhattacharyya A."/>
            <person name="Stukenbrock E.H."/>
        </authorList>
    </citation>
    <scope>NUCLEOTIDE SEQUENCE [LARGE SCALE GENOMIC DNA]</scope>
    <source>
        <strain evidence="8 9">Zb18110</strain>
    </source>
</reference>
<evidence type="ECO:0000256" key="3">
    <source>
        <dbReference type="ARBA" id="ARBA00022525"/>
    </source>
</evidence>
<evidence type="ECO:0000256" key="5">
    <source>
        <dbReference type="SAM" id="MobiDB-lite"/>
    </source>
</evidence>
<evidence type="ECO:0000313" key="8">
    <source>
        <dbReference type="EMBL" id="KJX98692.1"/>
    </source>
</evidence>
<keyword evidence="9" id="KW-1185">Reference proteome</keyword>
<evidence type="ECO:0000256" key="4">
    <source>
        <dbReference type="ARBA" id="ARBA00023157"/>
    </source>
</evidence>
<evidence type="ECO:0000256" key="1">
    <source>
        <dbReference type="ARBA" id="ARBA00001973"/>
    </source>
</evidence>
<protein>
    <recommendedName>
        <fullName evidence="7">Auxiliary Activity family 9 catalytic domain-containing protein</fullName>
    </recommendedName>
</protein>
<evidence type="ECO:0000259" key="7">
    <source>
        <dbReference type="Pfam" id="PF03443"/>
    </source>
</evidence>
<feature type="region of interest" description="Disordered" evidence="5">
    <location>
        <begin position="261"/>
        <end position="319"/>
    </location>
</feature>
<gene>
    <name evidence="8" type="ORF">TI39_contig397g00024</name>
</gene>
<keyword evidence="3" id="KW-0964">Secreted</keyword>
<dbReference type="Pfam" id="PF03443">
    <property type="entry name" value="AA9"/>
    <property type="match status" value="1"/>
</dbReference>
<feature type="compositionally biased region" description="Gly residues" evidence="5">
    <location>
        <begin position="264"/>
        <end position="280"/>
    </location>
</feature>
<dbReference type="OrthoDB" id="4849160at2759"/>
<keyword evidence="6" id="KW-0732">Signal</keyword>
<dbReference type="EMBL" id="LAFY01000389">
    <property type="protein sequence ID" value="KJX98692.1"/>
    <property type="molecule type" value="Genomic_DNA"/>
</dbReference>
<dbReference type="STRING" id="1047168.A0A0F4GNQ4"/>
<name>A0A0F4GNQ4_9PEZI</name>
<dbReference type="AlphaFoldDB" id="A0A0F4GNQ4"/>
<dbReference type="Proteomes" id="UP000033647">
    <property type="component" value="Unassembled WGS sequence"/>
</dbReference>
<dbReference type="GO" id="GO:0005576">
    <property type="term" value="C:extracellular region"/>
    <property type="evidence" value="ECO:0007669"/>
    <property type="project" value="UniProtKB-SubCell"/>
</dbReference>
<feature type="chain" id="PRO_5002468608" description="Auxiliary Activity family 9 catalytic domain-containing protein" evidence="6">
    <location>
        <begin position="22"/>
        <end position="398"/>
    </location>
</feature>
<accession>A0A0F4GNQ4</accession>
<evidence type="ECO:0000256" key="6">
    <source>
        <dbReference type="SAM" id="SignalP"/>
    </source>
</evidence>
<dbReference type="CDD" id="cd21175">
    <property type="entry name" value="LPMO_AA9"/>
    <property type="match status" value="1"/>
</dbReference>
<comment type="subcellular location">
    <subcellularLocation>
        <location evidence="2">Secreted</location>
    </subcellularLocation>
</comment>
<sequence>MHSFTSIAAIVALAALPLVSAHGYIESVAVNGKSYVGTSPEWFYQQSKADRAGWYAKNQDNGFVSPSAYTNADIVCHKSATVGGTPVPVSAGGKMDIKWNTWPDSHHGPVITYMAAVSGDFPSVDKTKLRWFKLKEGGLVTGSNPGTWATDQLLANNLVDSVTVPSTLKAGNYVVRHEIIALHSAGQQDGAQNYPQCFNVKVSGAGTVDPCNGGGASCAVGTALYKANDPSILINIHQTLASYKIPGPALYKASGGKINSRQTFGGGDGGNGTAPGGGDGSVPAFPPVMSSSTDAGEGPLPNVAPTMPGGTDVPVPTMPGGSDVPAPTMPGDTAPTMPGGMLPTGGPLPGFPPTMPTGGPFPFPSPGTGGAPIPTGAPFPGLPIWTWKPKHVAVPFTA</sequence>
<dbReference type="Gene3D" id="2.70.50.70">
    <property type="match status" value="1"/>
</dbReference>
<comment type="caution">
    <text evidence="8">The sequence shown here is derived from an EMBL/GenBank/DDBJ whole genome shotgun (WGS) entry which is preliminary data.</text>
</comment>
<dbReference type="InterPro" id="IPR005103">
    <property type="entry name" value="AA9_LPMO"/>
</dbReference>
<organism evidence="8 9">
    <name type="scientific">Zymoseptoria brevis</name>
    <dbReference type="NCBI Taxonomy" id="1047168"/>
    <lineage>
        <taxon>Eukaryota</taxon>
        <taxon>Fungi</taxon>
        <taxon>Dikarya</taxon>
        <taxon>Ascomycota</taxon>
        <taxon>Pezizomycotina</taxon>
        <taxon>Dothideomycetes</taxon>
        <taxon>Dothideomycetidae</taxon>
        <taxon>Mycosphaerellales</taxon>
        <taxon>Mycosphaerellaceae</taxon>
        <taxon>Zymoseptoria</taxon>
    </lineage>
</organism>
<keyword evidence="4" id="KW-1015">Disulfide bond</keyword>
<proteinExistence type="predicted"/>
<dbReference type="InterPro" id="IPR049892">
    <property type="entry name" value="AA9"/>
</dbReference>
<feature type="domain" description="Auxiliary Activity family 9 catalytic" evidence="7">
    <location>
        <begin position="22"/>
        <end position="239"/>
    </location>
</feature>
<evidence type="ECO:0000256" key="2">
    <source>
        <dbReference type="ARBA" id="ARBA00004613"/>
    </source>
</evidence>
<dbReference type="PANTHER" id="PTHR33353:SF34">
    <property type="entry name" value="ENDO-BETA-1,4-GLUCANASE D"/>
    <property type="match status" value="1"/>
</dbReference>